<protein>
    <submittedName>
        <fullName evidence="1">Uncharacterized protein</fullName>
    </submittedName>
</protein>
<name>A0A1I2GM71_9ACTN</name>
<dbReference type="AlphaFoldDB" id="A0A1I2GM71"/>
<reference evidence="1 2" key="1">
    <citation type="submission" date="2016-10" db="EMBL/GenBank/DDBJ databases">
        <authorList>
            <person name="de Groot N.N."/>
        </authorList>
    </citation>
    <scope>NUCLEOTIDE SEQUENCE [LARGE SCALE GENOMIC DNA]</scope>
    <source>
        <strain evidence="1 2">CGMCC 4.3510</strain>
    </source>
</reference>
<evidence type="ECO:0000313" key="1">
    <source>
        <dbReference type="EMBL" id="SFF18348.1"/>
    </source>
</evidence>
<dbReference type="STRING" id="380248.SAMN05216251_109156"/>
<dbReference type="Proteomes" id="UP000199323">
    <property type="component" value="Unassembled WGS sequence"/>
</dbReference>
<proteinExistence type="predicted"/>
<organism evidence="1 2">
    <name type="scientific">Actinacidiphila alni</name>
    <dbReference type="NCBI Taxonomy" id="380248"/>
    <lineage>
        <taxon>Bacteria</taxon>
        <taxon>Bacillati</taxon>
        <taxon>Actinomycetota</taxon>
        <taxon>Actinomycetes</taxon>
        <taxon>Kitasatosporales</taxon>
        <taxon>Streptomycetaceae</taxon>
        <taxon>Actinacidiphila</taxon>
    </lineage>
</organism>
<keyword evidence="2" id="KW-1185">Reference proteome</keyword>
<accession>A0A1I2GM71</accession>
<evidence type="ECO:0000313" key="2">
    <source>
        <dbReference type="Proteomes" id="UP000199323"/>
    </source>
</evidence>
<gene>
    <name evidence="1" type="ORF">SAMN05216251_109156</name>
</gene>
<sequence>MTVLAGSGSRTDSVTTGDETVTRGKVAAMTRTDYADALAELARAQHRVATTGQLAAVGVPASAVRNLCAPGGRWQRVLPKVVVLGPGPLTADQRCRAALAYAGHPSAGAADPAAAADPADGGAVLTGAAALALHGVGRAPFEPVAGGRIVDVLVPRDRTVRTHTWVRVHHAAAIGGAHYAEGLPVAPLTRAIVDAVRASCDPLWLRAVLTEAVTERRVRLETLAEELAAESLAAKAGVPETLRDLRAQARGPVPEPLRALVRGSRVRPPLWRPVLRLDGGYLGAPDAYWPREGVVLAMAAAVPAAREGHERLARLGLRVLTVPPEALTTRPGQVAGTLREALDSGPYGPVDRIAVFPGAG</sequence>
<dbReference type="EMBL" id="FONG01000009">
    <property type="protein sequence ID" value="SFF18348.1"/>
    <property type="molecule type" value="Genomic_DNA"/>
</dbReference>